<dbReference type="RefSeq" id="WP_015798405.1">
    <property type="nucleotide sequence ID" value="NC_013124.1"/>
</dbReference>
<feature type="domain" description="Rieske" evidence="5">
    <location>
        <begin position="108"/>
        <end position="206"/>
    </location>
</feature>
<dbReference type="AlphaFoldDB" id="C7LYV8"/>
<organism evidence="6 7">
    <name type="scientific">Acidimicrobium ferrooxidans (strain DSM 10331 / JCM 15462 / NBRC 103882 / ICP)</name>
    <dbReference type="NCBI Taxonomy" id="525909"/>
    <lineage>
        <taxon>Bacteria</taxon>
        <taxon>Bacillati</taxon>
        <taxon>Actinomycetota</taxon>
        <taxon>Acidimicrobiia</taxon>
        <taxon>Acidimicrobiales</taxon>
        <taxon>Acidimicrobiaceae</taxon>
        <taxon>Acidimicrobium</taxon>
    </lineage>
</organism>
<evidence type="ECO:0000256" key="4">
    <source>
        <dbReference type="ARBA" id="ARBA00023014"/>
    </source>
</evidence>
<dbReference type="CDD" id="cd03467">
    <property type="entry name" value="Rieske"/>
    <property type="match status" value="1"/>
</dbReference>
<dbReference type="Pfam" id="PF00355">
    <property type="entry name" value="Rieske"/>
    <property type="match status" value="1"/>
</dbReference>
<sequence length="212" mass="21905">MLSVAVVGDEGVVARVVRAASPFGWEVTSDLGAADVVVVPAGDPEALRAVGARRARGEAIVAIAYVAEPDQLAWRAAERGGADRVVNVGALTKTLREVLGDPSRGVRRLVVGHVEDVAGRLGLVGEVEIDGASFMVLRVEGRWVCLEATCPHQGARLAGVPCEEGVLTCPAHGSQFSCESGERVRGPADRALRSLAVVVEGSELVVRGGGVG</sequence>
<evidence type="ECO:0000256" key="3">
    <source>
        <dbReference type="ARBA" id="ARBA00023004"/>
    </source>
</evidence>
<gene>
    <name evidence="6" type="ordered locus">Afer_0977</name>
</gene>
<dbReference type="InterPro" id="IPR036922">
    <property type="entry name" value="Rieske_2Fe-2S_sf"/>
</dbReference>
<keyword evidence="4" id="KW-0411">Iron-sulfur</keyword>
<keyword evidence="7" id="KW-1185">Reference proteome</keyword>
<evidence type="ECO:0000256" key="1">
    <source>
        <dbReference type="ARBA" id="ARBA00022714"/>
    </source>
</evidence>
<proteinExistence type="predicted"/>
<dbReference type="PROSITE" id="PS51296">
    <property type="entry name" value="RIESKE"/>
    <property type="match status" value="1"/>
</dbReference>
<evidence type="ECO:0000256" key="2">
    <source>
        <dbReference type="ARBA" id="ARBA00022723"/>
    </source>
</evidence>
<dbReference type="Proteomes" id="UP000000771">
    <property type="component" value="Chromosome"/>
</dbReference>
<dbReference type="GO" id="GO:0051537">
    <property type="term" value="F:2 iron, 2 sulfur cluster binding"/>
    <property type="evidence" value="ECO:0007669"/>
    <property type="project" value="UniProtKB-KW"/>
</dbReference>
<dbReference type="STRING" id="525909.Afer_0977"/>
<evidence type="ECO:0000313" key="6">
    <source>
        <dbReference type="EMBL" id="ACU53916.1"/>
    </source>
</evidence>
<accession>C7LYV8</accession>
<dbReference type="Gene3D" id="2.102.10.10">
    <property type="entry name" value="Rieske [2Fe-2S] iron-sulphur domain"/>
    <property type="match status" value="1"/>
</dbReference>
<dbReference type="GO" id="GO:0046872">
    <property type="term" value="F:metal ion binding"/>
    <property type="evidence" value="ECO:0007669"/>
    <property type="project" value="UniProtKB-KW"/>
</dbReference>
<name>C7LYV8_ACIFD</name>
<keyword evidence="3" id="KW-0408">Iron</keyword>
<evidence type="ECO:0000313" key="7">
    <source>
        <dbReference type="Proteomes" id="UP000000771"/>
    </source>
</evidence>
<keyword evidence="2" id="KW-0479">Metal-binding</keyword>
<dbReference type="InterPro" id="IPR017941">
    <property type="entry name" value="Rieske_2Fe-2S"/>
</dbReference>
<dbReference type="SUPFAM" id="SSF50022">
    <property type="entry name" value="ISP domain"/>
    <property type="match status" value="1"/>
</dbReference>
<dbReference type="HOGENOM" id="CLU_1244589_0_0_11"/>
<dbReference type="EMBL" id="CP001631">
    <property type="protein sequence ID" value="ACU53916.1"/>
    <property type="molecule type" value="Genomic_DNA"/>
</dbReference>
<dbReference type="OrthoDB" id="147178at2"/>
<dbReference type="KEGG" id="afo:Afer_0977"/>
<dbReference type="eggNOG" id="COG2146">
    <property type="taxonomic scope" value="Bacteria"/>
</dbReference>
<protein>
    <submittedName>
        <fullName evidence="6">Rieske (2Fe-2S) domain protein</fullName>
    </submittedName>
</protein>
<dbReference type="GO" id="GO:0004497">
    <property type="term" value="F:monooxygenase activity"/>
    <property type="evidence" value="ECO:0007669"/>
    <property type="project" value="UniProtKB-ARBA"/>
</dbReference>
<keyword evidence="1" id="KW-0001">2Fe-2S</keyword>
<evidence type="ECO:0000259" key="5">
    <source>
        <dbReference type="PROSITE" id="PS51296"/>
    </source>
</evidence>
<reference evidence="6 7" key="1">
    <citation type="journal article" date="2009" name="Stand. Genomic Sci.">
        <title>Complete genome sequence of Acidimicrobium ferrooxidans type strain (ICP).</title>
        <authorList>
            <person name="Clum A."/>
            <person name="Nolan M."/>
            <person name="Lang E."/>
            <person name="Glavina Del Rio T."/>
            <person name="Tice H."/>
            <person name="Copeland A."/>
            <person name="Cheng J.F."/>
            <person name="Lucas S."/>
            <person name="Chen F."/>
            <person name="Bruce D."/>
            <person name="Goodwin L."/>
            <person name="Pitluck S."/>
            <person name="Ivanova N."/>
            <person name="Mavrommatis K."/>
            <person name="Mikhailova N."/>
            <person name="Pati A."/>
            <person name="Chen A."/>
            <person name="Palaniappan K."/>
            <person name="Goker M."/>
            <person name="Spring S."/>
            <person name="Land M."/>
            <person name="Hauser L."/>
            <person name="Chang Y.J."/>
            <person name="Jeffries C.C."/>
            <person name="Chain P."/>
            <person name="Bristow J."/>
            <person name="Eisen J.A."/>
            <person name="Markowitz V."/>
            <person name="Hugenholtz P."/>
            <person name="Kyrpides N.C."/>
            <person name="Klenk H.P."/>
            <person name="Lapidus A."/>
        </authorList>
    </citation>
    <scope>NUCLEOTIDE SEQUENCE [LARGE SCALE GENOMIC DNA]</scope>
    <source>
        <strain evidence="7">DSM 10331 / JCM 15462 / NBRC 103882 / ICP</strain>
    </source>
</reference>
<dbReference type="GO" id="GO:0016705">
    <property type="term" value="F:oxidoreductase activity, acting on paired donors, with incorporation or reduction of molecular oxygen"/>
    <property type="evidence" value="ECO:0007669"/>
    <property type="project" value="UniProtKB-ARBA"/>
</dbReference>